<dbReference type="SUPFAM" id="SSF51182">
    <property type="entry name" value="RmlC-like cupins"/>
    <property type="match status" value="1"/>
</dbReference>
<gene>
    <name evidence="2" type="ORF">ACPOL_1799</name>
</gene>
<dbReference type="InterPro" id="IPR013096">
    <property type="entry name" value="Cupin_2"/>
</dbReference>
<dbReference type="CDD" id="cd02238">
    <property type="entry name" value="cupin_KdgF"/>
    <property type="match status" value="1"/>
</dbReference>
<dbReference type="InterPro" id="IPR025499">
    <property type="entry name" value="KdgF"/>
</dbReference>
<dbReference type="Gene3D" id="2.60.120.10">
    <property type="entry name" value="Jelly Rolls"/>
    <property type="match status" value="1"/>
</dbReference>
<dbReference type="RefSeq" id="WP_114206635.1">
    <property type="nucleotide sequence ID" value="NZ_CP030840.1"/>
</dbReference>
<dbReference type="Proteomes" id="UP000253606">
    <property type="component" value="Chromosome"/>
</dbReference>
<evidence type="ECO:0000313" key="2">
    <source>
        <dbReference type="EMBL" id="AXC11141.1"/>
    </source>
</evidence>
<proteinExistence type="predicted"/>
<dbReference type="InterPro" id="IPR014710">
    <property type="entry name" value="RmlC-like_jellyroll"/>
</dbReference>
<dbReference type="AlphaFoldDB" id="A0A2Z5FWD1"/>
<evidence type="ECO:0000259" key="1">
    <source>
        <dbReference type="Pfam" id="PF07883"/>
    </source>
</evidence>
<dbReference type="InterPro" id="IPR011051">
    <property type="entry name" value="RmlC_Cupin_sf"/>
</dbReference>
<protein>
    <submittedName>
        <fullName evidence="2">Pectin degradation protein KdgF</fullName>
    </submittedName>
</protein>
<name>A0A2Z5FWD1_9BACT</name>
<evidence type="ECO:0000313" key="3">
    <source>
        <dbReference type="Proteomes" id="UP000253606"/>
    </source>
</evidence>
<dbReference type="InterPro" id="IPR052535">
    <property type="entry name" value="Bacilysin_H2HPP_isomerase"/>
</dbReference>
<keyword evidence="3" id="KW-1185">Reference proteome</keyword>
<feature type="domain" description="Cupin type-2" evidence="1">
    <location>
        <begin position="39"/>
        <end position="96"/>
    </location>
</feature>
<dbReference type="PIRSF" id="PIRSF029883">
    <property type="entry name" value="KdgF"/>
    <property type="match status" value="1"/>
</dbReference>
<dbReference type="PANTHER" id="PTHR40112:SF1">
    <property type="entry name" value="H2HPP ISOMERASE"/>
    <property type="match status" value="1"/>
</dbReference>
<sequence length="127" mass="14505">MNSNQPTHSKWSEIEPEQLNPLIGRQFVVGNQLMLARILLKEGAVVPLHHHHNEQLSYILEGALKFLLDGREVVVRAGEVLCIPPNVPHEAVALEDTIDIDVFTPPRQDWIDGEDAYLRQQSDRRRD</sequence>
<dbReference type="PANTHER" id="PTHR40112">
    <property type="entry name" value="H2HPP ISOMERASE"/>
    <property type="match status" value="1"/>
</dbReference>
<reference evidence="2 3" key="1">
    <citation type="journal article" date="2018" name="Front. Microbiol.">
        <title>Hydrolytic Capabilities as a Key to Environmental Success: Chitinolytic and Cellulolytic Acidobacteria From Acidic Sub-arctic Soils and Boreal Peatlands.</title>
        <authorList>
            <person name="Belova S.E."/>
            <person name="Ravin N.V."/>
            <person name="Pankratov T.A."/>
            <person name="Rakitin A.L."/>
            <person name="Ivanova A.A."/>
            <person name="Beletsky A.V."/>
            <person name="Mardanov A.V."/>
            <person name="Sinninghe Damste J.S."/>
            <person name="Dedysh S.N."/>
        </authorList>
    </citation>
    <scope>NUCLEOTIDE SEQUENCE [LARGE SCALE GENOMIC DNA]</scope>
    <source>
        <strain evidence="2 3">SBC82</strain>
    </source>
</reference>
<accession>A0A2Z5FWD1</accession>
<dbReference type="Pfam" id="PF07883">
    <property type="entry name" value="Cupin_2"/>
    <property type="match status" value="1"/>
</dbReference>
<organism evidence="2 3">
    <name type="scientific">Acidisarcina polymorpha</name>
    <dbReference type="NCBI Taxonomy" id="2211140"/>
    <lineage>
        <taxon>Bacteria</taxon>
        <taxon>Pseudomonadati</taxon>
        <taxon>Acidobacteriota</taxon>
        <taxon>Terriglobia</taxon>
        <taxon>Terriglobales</taxon>
        <taxon>Acidobacteriaceae</taxon>
        <taxon>Acidisarcina</taxon>
    </lineage>
</organism>
<dbReference type="KEGG" id="abas:ACPOL_1799"/>
<dbReference type="EMBL" id="CP030840">
    <property type="protein sequence ID" value="AXC11141.1"/>
    <property type="molecule type" value="Genomic_DNA"/>
</dbReference>
<dbReference type="OrthoDB" id="9811153at2"/>